<keyword evidence="2" id="KW-0479">Metal-binding</keyword>
<dbReference type="InterPro" id="IPR051559">
    <property type="entry name" value="HIF_prolyl_hydroxylases"/>
</dbReference>
<evidence type="ECO:0000256" key="1">
    <source>
        <dbReference type="ARBA" id="ARBA00001961"/>
    </source>
</evidence>
<keyword evidence="5" id="KW-0560">Oxidoreductase</keyword>
<evidence type="ECO:0000313" key="9">
    <source>
        <dbReference type="Proteomes" id="UP000241514"/>
    </source>
</evidence>
<evidence type="ECO:0000259" key="7">
    <source>
        <dbReference type="PROSITE" id="PS51471"/>
    </source>
</evidence>
<gene>
    <name evidence="8" type="ORF">C9928_01290</name>
</gene>
<name>A0A6N4DK16_9GAMM</name>
<keyword evidence="3" id="KW-0847">Vitamin C</keyword>
<keyword evidence="6" id="KW-0408">Iron</keyword>
<dbReference type="Pfam" id="PF13640">
    <property type="entry name" value="2OG-FeII_Oxy_3"/>
    <property type="match status" value="1"/>
</dbReference>
<dbReference type="Proteomes" id="UP000241514">
    <property type="component" value="Unassembled WGS sequence"/>
</dbReference>
<protein>
    <submittedName>
        <fullName evidence="8">Proline hydroxylase</fullName>
    </submittedName>
</protein>
<dbReference type="PANTHER" id="PTHR12907">
    <property type="entry name" value="EGL NINE HOMOLOG-RELATED"/>
    <property type="match status" value="1"/>
</dbReference>
<evidence type="ECO:0000313" key="8">
    <source>
        <dbReference type="EMBL" id="PTB90046.1"/>
    </source>
</evidence>
<dbReference type="GO" id="GO:0008198">
    <property type="term" value="F:ferrous iron binding"/>
    <property type="evidence" value="ECO:0007669"/>
    <property type="project" value="TreeGrafter"/>
</dbReference>
<dbReference type="InterPro" id="IPR044862">
    <property type="entry name" value="Pro_4_hyd_alph_FE2OG_OXY"/>
</dbReference>
<dbReference type="InterPro" id="IPR006620">
    <property type="entry name" value="Pro_4_hyd_alph"/>
</dbReference>
<dbReference type="AlphaFoldDB" id="A0A6N4DK16"/>
<dbReference type="SMART" id="SM00702">
    <property type="entry name" value="P4Hc"/>
    <property type="match status" value="1"/>
</dbReference>
<dbReference type="GO" id="GO:0071456">
    <property type="term" value="P:cellular response to hypoxia"/>
    <property type="evidence" value="ECO:0007669"/>
    <property type="project" value="TreeGrafter"/>
</dbReference>
<comment type="cofactor">
    <cofactor evidence="1">
        <name>L-ascorbate</name>
        <dbReference type="ChEBI" id="CHEBI:38290"/>
    </cofactor>
</comment>
<accession>A0A6N4DK16</accession>
<reference evidence="8 9" key="1">
    <citation type="submission" date="2018-03" db="EMBL/GenBank/DDBJ databases">
        <title>Cross-interface Injection: A General Nanoliter Liquid Handling Method Applied to Single Cells Genome Amplification Automated Nanoliter Liquid Handling Applied to Single Cell Multiple Displacement Amplification.</title>
        <authorList>
            <person name="Yun J."/>
            <person name="Xu P."/>
            <person name="Xu J."/>
            <person name="Dai X."/>
            <person name="Wang Y."/>
            <person name="Zheng X."/>
            <person name="Cao C."/>
            <person name="Yi Q."/>
            <person name="Zhu Y."/>
            <person name="Wang L."/>
            <person name="Dong Z."/>
            <person name="Huang Y."/>
            <person name="Huang L."/>
            <person name="Du W."/>
        </authorList>
    </citation>
    <scope>NUCLEOTIDE SEQUENCE [LARGE SCALE GENOMIC DNA]</scope>
    <source>
        <strain evidence="8 9">A9-4</strain>
    </source>
</reference>
<keyword evidence="4" id="KW-0223">Dioxygenase</keyword>
<evidence type="ECO:0000256" key="2">
    <source>
        <dbReference type="ARBA" id="ARBA00022723"/>
    </source>
</evidence>
<dbReference type="PROSITE" id="PS51471">
    <property type="entry name" value="FE2OG_OXY"/>
    <property type="match status" value="1"/>
</dbReference>
<sequence>MTTADFEQIIELDAFNTQAIDCEQLANHGYVIVPNFLATEHCQALFDHAVALDPNAWQQAGIGRADQYTTNTAVRQDKIRWLQRDYKPEASYLAFMDALRLQINRELFMGLFDYECHLAHYPPGAFYRKHLDAFKGRSNRILTSVFYLNPEWHPNDGGELVMYDANGDVLEMVLPEAGKLVLFLSDVFVHEVLPGQRDRFSITGWYRHNASIGGVIDPTR</sequence>
<comment type="caution">
    <text evidence="8">The sequence shown here is derived from an EMBL/GenBank/DDBJ whole genome shotgun (WGS) entry which is preliminary data.</text>
</comment>
<evidence type="ECO:0000256" key="5">
    <source>
        <dbReference type="ARBA" id="ARBA00023002"/>
    </source>
</evidence>
<proteinExistence type="predicted"/>
<feature type="domain" description="Fe2OG dioxygenase" evidence="7">
    <location>
        <begin position="107"/>
        <end position="208"/>
    </location>
</feature>
<dbReference type="GO" id="GO:0031418">
    <property type="term" value="F:L-ascorbic acid binding"/>
    <property type="evidence" value="ECO:0007669"/>
    <property type="project" value="UniProtKB-KW"/>
</dbReference>
<dbReference type="Gene3D" id="2.60.120.620">
    <property type="entry name" value="q2cbj1_9rhob like domain"/>
    <property type="match status" value="1"/>
</dbReference>
<organism evidence="8 9">
    <name type="scientific">Pseudidiomarina aestuarii</name>
    <dbReference type="NCBI Taxonomy" id="624146"/>
    <lineage>
        <taxon>Bacteria</taxon>
        <taxon>Pseudomonadati</taxon>
        <taxon>Pseudomonadota</taxon>
        <taxon>Gammaproteobacteria</taxon>
        <taxon>Alteromonadales</taxon>
        <taxon>Idiomarinaceae</taxon>
        <taxon>Pseudidiomarina</taxon>
    </lineage>
</organism>
<dbReference type="PANTHER" id="PTHR12907:SF26">
    <property type="entry name" value="HIF PROLYL HYDROXYLASE, ISOFORM C"/>
    <property type="match status" value="1"/>
</dbReference>
<dbReference type="InterPro" id="IPR005123">
    <property type="entry name" value="Oxoglu/Fe-dep_dioxygenase_dom"/>
</dbReference>
<evidence type="ECO:0000256" key="3">
    <source>
        <dbReference type="ARBA" id="ARBA00022896"/>
    </source>
</evidence>
<dbReference type="GO" id="GO:0031543">
    <property type="term" value="F:peptidyl-proline dioxygenase activity"/>
    <property type="evidence" value="ECO:0007669"/>
    <property type="project" value="TreeGrafter"/>
</dbReference>
<evidence type="ECO:0000256" key="6">
    <source>
        <dbReference type="ARBA" id="ARBA00023004"/>
    </source>
</evidence>
<dbReference type="EMBL" id="PYVG01000004">
    <property type="protein sequence ID" value="PTB90046.1"/>
    <property type="molecule type" value="Genomic_DNA"/>
</dbReference>
<evidence type="ECO:0000256" key="4">
    <source>
        <dbReference type="ARBA" id="ARBA00022964"/>
    </source>
</evidence>